<evidence type="ECO:0000313" key="2">
    <source>
        <dbReference type="EMBL" id="RDX46980.1"/>
    </source>
</evidence>
<dbReference type="EMBL" id="KZ857422">
    <property type="protein sequence ID" value="RDX46980.1"/>
    <property type="molecule type" value="Genomic_DNA"/>
</dbReference>
<name>A0A371D356_9APHY</name>
<proteinExistence type="predicted"/>
<feature type="compositionally biased region" description="Pro residues" evidence="1">
    <location>
        <begin position="94"/>
        <end position="104"/>
    </location>
</feature>
<feature type="region of interest" description="Disordered" evidence="1">
    <location>
        <begin position="88"/>
        <end position="122"/>
    </location>
</feature>
<dbReference type="AlphaFoldDB" id="A0A371D356"/>
<keyword evidence="3" id="KW-1185">Reference proteome</keyword>
<evidence type="ECO:0000313" key="3">
    <source>
        <dbReference type="Proteomes" id="UP000256964"/>
    </source>
</evidence>
<dbReference type="Proteomes" id="UP000256964">
    <property type="component" value="Unassembled WGS sequence"/>
</dbReference>
<gene>
    <name evidence="2" type="ORF">OH76DRAFT_1406350</name>
</gene>
<sequence length="122" mass="12844">MSSTGRPQPYNPTGLIGRCFMYTSPKGVVYVGEFVTIVASTSGDRMILRFGNGGTRSLPRHLCFETNAPISPRGPPLKLLNKVLKMLTKRRGSPPGPPPPPPTAGPGSVMGSFAQGGSVYGN</sequence>
<protein>
    <submittedName>
        <fullName evidence="2">Uncharacterized protein</fullName>
    </submittedName>
</protein>
<evidence type="ECO:0000256" key="1">
    <source>
        <dbReference type="SAM" id="MobiDB-lite"/>
    </source>
</evidence>
<organism evidence="2 3">
    <name type="scientific">Lentinus brumalis</name>
    <dbReference type="NCBI Taxonomy" id="2498619"/>
    <lineage>
        <taxon>Eukaryota</taxon>
        <taxon>Fungi</taxon>
        <taxon>Dikarya</taxon>
        <taxon>Basidiomycota</taxon>
        <taxon>Agaricomycotina</taxon>
        <taxon>Agaricomycetes</taxon>
        <taxon>Polyporales</taxon>
        <taxon>Polyporaceae</taxon>
        <taxon>Lentinus</taxon>
    </lineage>
</organism>
<accession>A0A371D356</accession>
<reference evidence="2 3" key="1">
    <citation type="journal article" date="2018" name="Biotechnol. Biofuels">
        <title>Integrative visual omics of the white-rot fungus Polyporus brumalis exposes the biotechnological potential of its oxidative enzymes for delignifying raw plant biomass.</title>
        <authorList>
            <person name="Miyauchi S."/>
            <person name="Rancon A."/>
            <person name="Drula E."/>
            <person name="Hage H."/>
            <person name="Chaduli D."/>
            <person name="Favel A."/>
            <person name="Grisel S."/>
            <person name="Henrissat B."/>
            <person name="Herpoel-Gimbert I."/>
            <person name="Ruiz-Duenas F.J."/>
            <person name="Chevret D."/>
            <person name="Hainaut M."/>
            <person name="Lin J."/>
            <person name="Wang M."/>
            <person name="Pangilinan J."/>
            <person name="Lipzen A."/>
            <person name="Lesage-Meessen L."/>
            <person name="Navarro D."/>
            <person name="Riley R."/>
            <person name="Grigoriev I.V."/>
            <person name="Zhou S."/>
            <person name="Raouche S."/>
            <person name="Rosso M.N."/>
        </authorList>
    </citation>
    <scope>NUCLEOTIDE SEQUENCE [LARGE SCALE GENOMIC DNA]</scope>
    <source>
        <strain evidence="2 3">BRFM 1820</strain>
    </source>
</reference>